<name>A0A5B7ICR0_PORTR</name>
<sequence length="80" mass="8959">MSFSNDDAESVVALLLAYRKRLDQHKPPVRSLSRIYKTDITPLSSLSLKMIQEMDRNVARVQPSIGQLLGALAAHIKELI</sequence>
<accession>A0A5B7ICR0</accession>
<evidence type="ECO:0000313" key="1">
    <source>
        <dbReference type="EMBL" id="MPC79706.1"/>
    </source>
</evidence>
<keyword evidence="2" id="KW-1185">Reference proteome</keyword>
<dbReference type="AlphaFoldDB" id="A0A5B7ICR0"/>
<evidence type="ECO:0000313" key="2">
    <source>
        <dbReference type="Proteomes" id="UP000324222"/>
    </source>
</evidence>
<proteinExistence type="predicted"/>
<comment type="caution">
    <text evidence="1">The sequence shown here is derived from an EMBL/GenBank/DDBJ whole genome shotgun (WGS) entry which is preliminary data.</text>
</comment>
<organism evidence="1 2">
    <name type="scientific">Portunus trituberculatus</name>
    <name type="common">Swimming crab</name>
    <name type="synonym">Neptunus trituberculatus</name>
    <dbReference type="NCBI Taxonomy" id="210409"/>
    <lineage>
        <taxon>Eukaryota</taxon>
        <taxon>Metazoa</taxon>
        <taxon>Ecdysozoa</taxon>
        <taxon>Arthropoda</taxon>
        <taxon>Crustacea</taxon>
        <taxon>Multicrustacea</taxon>
        <taxon>Malacostraca</taxon>
        <taxon>Eumalacostraca</taxon>
        <taxon>Eucarida</taxon>
        <taxon>Decapoda</taxon>
        <taxon>Pleocyemata</taxon>
        <taxon>Brachyura</taxon>
        <taxon>Eubrachyura</taxon>
        <taxon>Portunoidea</taxon>
        <taxon>Portunidae</taxon>
        <taxon>Portuninae</taxon>
        <taxon>Portunus</taxon>
    </lineage>
</organism>
<dbReference type="EMBL" id="VSRR010051873">
    <property type="protein sequence ID" value="MPC79706.1"/>
    <property type="molecule type" value="Genomic_DNA"/>
</dbReference>
<dbReference type="Proteomes" id="UP000324222">
    <property type="component" value="Unassembled WGS sequence"/>
</dbReference>
<protein>
    <submittedName>
        <fullName evidence="1">Uncharacterized protein</fullName>
    </submittedName>
</protein>
<gene>
    <name evidence="1" type="ORF">E2C01_074247</name>
</gene>
<reference evidence="1 2" key="1">
    <citation type="submission" date="2019-05" db="EMBL/GenBank/DDBJ databases">
        <title>Another draft genome of Portunus trituberculatus and its Hox gene families provides insights of decapod evolution.</title>
        <authorList>
            <person name="Jeong J.-H."/>
            <person name="Song I."/>
            <person name="Kim S."/>
            <person name="Choi T."/>
            <person name="Kim D."/>
            <person name="Ryu S."/>
            <person name="Kim W."/>
        </authorList>
    </citation>
    <scope>NUCLEOTIDE SEQUENCE [LARGE SCALE GENOMIC DNA]</scope>
    <source>
        <tissue evidence="1">Muscle</tissue>
    </source>
</reference>